<protein>
    <recommendedName>
        <fullName evidence="4">Arrestin-like N-terminal domain-containing protein</fullName>
    </recommendedName>
</protein>
<dbReference type="SUPFAM" id="SSF81296">
    <property type="entry name" value="E set domains"/>
    <property type="match status" value="1"/>
</dbReference>
<dbReference type="AlphaFoldDB" id="A0A2L2T6S6"/>
<feature type="region of interest" description="Disordered" evidence="1">
    <location>
        <begin position="390"/>
        <end position="429"/>
    </location>
</feature>
<dbReference type="EMBL" id="LN649229">
    <property type="protein sequence ID" value="CEI65409.1"/>
    <property type="molecule type" value="Genomic_DNA"/>
</dbReference>
<dbReference type="OrthoDB" id="2333384at2759"/>
<dbReference type="Gene3D" id="2.60.40.640">
    <property type="match status" value="1"/>
</dbReference>
<keyword evidence="3" id="KW-1185">Reference proteome</keyword>
<evidence type="ECO:0000313" key="3">
    <source>
        <dbReference type="Proteomes" id="UP000245910"/>
    </source>
</evidence>
<proteinExistence type="predicted"/>
<dbReference type="KEGG" id="fvn:FVRRES_01921"/>
<accession>A0A2L2T6S6</accession>
<evidence type="ECO:0000256" key="1">
    <source>
        <dbReference type="SAM" id="MobiDB-lite"/>
    </source>
</evidence>
<dbReference type="InterPro" id="IPR014756">
    <property type="entry name" value="Ig_E-set"/>
</dbReference>
<name>A0A2L2T6S6_9HYPO</name>
<dbReference type="InterPro" id="IPR014752">
    <property type="entry name" value="Arrestin-like_C"/>
</dbReference>
<feature type="compositionally biased region" description="Basic and acidic residues" evidence="1">
    <location>
        <begin position="393"/>
        <end position="407"/>
    </location>
</feature>
<evidence type="ECO:0008006" key="4">
    <source>
        <dbReference type="Google" id="ProtNLM"/>
    </source>
</evidence>
<organism evidence="2 3">
    <name type="scientific">Fusarium venenatum</name>
    <dbReference type="NCBI Taxonomy" id="56646"/>
    <lineage>
        <taxon>Eukaryota</taxon>
        <taxon>Fungi</taxon>
        <taxon>Dikarya</taxon>
        <taxon>Ascomycota</taxon>
        <taxon>Pezizomycotina</taxon>
        <taxon>Sordariomycetes</taxon>
        <taxon>Hypocreomycetidae</taxon>
        <taxon>Hypocreales</taxon>
        <taxon>Nectriaceae</taxon>
        <taxon>Fusarium</taxon>
    </lineage>
</organism>
<reference evidence="3" key="1">
    <citation type="submission" date="2014-10" db="EMBL/GenBank/DDBJ databases">
        <authorList>
            <person name="King R."/>
        </authorList>
    </citation>
    <scope>NUCLEOTIDE SEQUENCE [LARGE SCALE GENOMIC DNA]</scope>
    <source>
        <strain evidence="3">A3/5</strain>
    </source>
</reference>
<evidence type="ECO:0000313" key="2">
    <source>
        <dbReference type="EMBL" id="CEI65409.1"/>
    </source>
</evidence>
<dbReference type="Proteomes" id="UP000245910">
    <property type="component" value="Chromosome I"/>
</dbReference>
<dbReference type="RefSeq" id="XP_025589129.1">
    <property type="nucleotide sequence ID" value="XM_025729956.2"/>
</dbReference>
<sequence>MPRTGISCSSSLGIRLDGNQRPYAPGDAITGHVYRRNHTINTNASIVISVSGRSKTKIVLQDIDFGDTKRGRFNLISAKTQLKIFQGPIHIGAGADEHVWPFSITLPKYVNPRSLRNDKQRESFLPLHQEDHVLPSTYMYSSDGDIQAFIEYYLTATLKFGGKNKSVEATLPITVMRMPLNPPIPDFGLNRARSHHKIVAYRLVPGTEETKLSFYQELKQILQTSSVPLLAFDLIVSLPTVIQLDNPDLLPVLFHIIPSRTATSKALRDVPQQVELSFISIRVVRTIDLLCSGILSPHSNERSTELDLDVMDTLSKAKGGIYIPCANGSLPVDLRGMIDLRLGRHGRQYFRSPSFTTYNIRQSHSLKWEFRGAIAGQYFKAEGVSPVTLLAPSDERESGRVERDEKAPLANPGAANEPFVGPSQPIRNE</sequence>
<dbReference type="GeneID" id="37253565"/>